<evidence type="ECO:0000313" key="2">
    <source>
        <dbReference type="EMBL" id="VDP66959.1"/>
    </source>
</evidence>
<dbReference type="EMBL" id="UZAK01041503">
    <property type="protein sequence ID" value="VDP66959.1"/>
    <property type="molecule type" value="Genomic_DNA"/>
</dbReference>
<feature type="compositionally biased region" description="Gly residues" evidence="1">
    <location>
        <begin position="66"/>
        <end position="85"/>
    </location>
</feature>
<dbReference type="AlphaFoldDB" id="A0A183KUM9"/>
<evidence type="ECO:0000256" key="1">
    <source>
        <dbReference type="SAM" id="MobiDB-lite"/>
    </source>
</evidence>
<dbReference type="Proteomes" id="UP000279833">
    <property type="component" value="Unassembled WGS sequence"/>
</dbReference>
<evidence type="ECO:0000313" key="4">
    <source>
        <dbReference type="WBParaSite" id="SCUD_0001877401-mRNA-1"/>
    </source>
</evidence>
<reference evidence="4" key="1">
    <citation type="submission" date="2016-06" db="UniProtKB">
        <authorList>
            <consortium name="WormBaseParasite"/>
        </authorList>
    </citation>
    <scope>IDENTIFICATION</scope>
</reference>
<organism evidence="4">
    <name type="scientific">Schistosoma curassoni</name>
    <dbReference type="NCBI Taxonomy" id="6186"/>
    <lineage>
        <taxon>Eukaryota</taxon>
        <taxon>Metazoa</taxon>
        <taxon>Spiralia</taxon>
        <taxon>Lophotrochozoa</taxon>
        <taxon>Platyhelminthes</taxon>
        <taxon>Trematoda</taxon>
        <taxon>Digenea</taxon>
        <taxon>Strigeidida</taxon>
        <taxon>Schistosomatoidea</taxon>
        <taxon>Schistosomatidae</taxon>
        <taxon>Schistosoma</taxon>
    </lineage>
</organism>
<reference evidence="2 3" key="2">
    <citation type="submission" date="2018-11" db="EMBL/GenBank/DDBJ databases">
        <authorList>
            <consortium name="Pathogen Informatics"/>
        </authorList>
    </citation>
    <scope>NUCLEOTIDE SEQUENCE [LARGE SCALE GENOMIC DNA]</scope>
    <source>
        <strain evidence="2">Dakar</strain>
        <strain evidence="3">Dakar, Senegal</strain>
    </source>
</reference>
<dbReference type="WBParaSite" id="SCUD_0001877401-mRNA-1">
    <property type="protein sequence ID" value="SCUD_0001877401-mRNA-1"/>
    <property type="gene ID" value="SCUD_0001877401"/>
</dbReference>
<proteinExistence type="predicted"/>
<accession>A0A183KUM9</accession>
<dbReference type="STRING" id="6186.A0A183KUM9"/>
<evidence type="ECO:0000313" key="3">
    <source>
        <dbReference type="Proteomes" id="UP000279833"/>
    </source>
</evidence>
<keyword evidence="3" id="KW-1185">Reference proteome</keyword>
<protein>
    <submittedName>
        <fullName evidence="2 4">Uncharacterized protein</fullName>
    </submittedName>
</protein>
<gene>
    <name evidence="2" type="ORF">SCUD_LOCUS18772</name>
</gene>
<feature type="region of interest" description="Disordered" evidence="1">
    <location>
        <begin position="53"/>
        <end position="85"/>
    </location>
</feature>
<sequence>MINSPVPESPSNDLSGLCVKDLRDTFSDIFGDKLGLCVDVQACINAHQEAQPAFLPRRPPPEGVRGRGGAGGIEGAEGGIDGGVGDATERRAKAVYGSLDGAGGMTTWETVMERLWTEIDSPVDREEALQKFRSARLSVDADPLVLAVELTRLLRRALSSLDEESEAQLLTSQFIASVSATVCQQLKLVNAAQPMDVSELTKVTRQLMTRAIAPVGCGKQSAATGSPNVESGNTTIPRPSIYSDLMGTSFSTSIAASSLKSSLTEPLDHSLNTLPNPSTLPFIRKHISFTKLTCNSFSRINPTGNKLKVLRYHRLISTNRHL</sequence>
<name>A0A183KUM9_9TREM</name>